<dbReference type="Proteomes" id="UP001257060">
    <property type="component" value="Unassembled WGS sequence"/>
</dbReference>
<accession>A0ABU2GHE0</accession>
<dbReference type="Pfam" id="PF14907">
    <property type="entry name" value="NTP_transf_5"/>
    <property type="match status" value="1"/>
</dbReference>
<protein>
    <submittedName>
        <fullName evidence="1">Nucleotidyltransferase family protein</fullName>
    </submittedName>
</protein>
<dbReference type="RefSeq" id="WP_310925131.1">
    <property type="nucleotide sequence ID" value="NZ_JAMQOP010000003.1"/>
</dbReference>
<dbReference type="Gene3D" id="3.30.460.40">
    <property type="match status" value="1"/>
</dbReference>
<dbReference type="EMBL" id="JAMQOP010000003">
    <property type="protein sequence ID" value="MDS0300236.1"/>
    <property type="molecule type" value="Genomic_DNA"/>
</dbReference>
<proteinExistence type="predicted"/>
<evidence type="ECO:0000313" key="1">
    <source>
        <dbReference type="EMBL" id="MDS0300236.1"/>
    </source>
</evidence>
<gene>
    <name evidence="1" type="ORF">NDI76_15925</name>
</gene>
<name>A0ABU2GHE0_9EURY</name>
<sequence length="391" mass="44811">MTMPGSPAGKILFYIVQSAGGSDNADKHIHKIACEDPDWERILPLAASHGLTSHLRESIKPVQSKIPEKVYQSLESQYRMNGVKNLQHTEELHSVLEAFKESGIQAIPYKGPVLSEFAYGDLNARWFKDLDVLVRQQDLARAREILREAGYEQTNAREIPLQKLVDESFFRWERELRFENENENIQIELRPQFTGGNASNARVVTDLWKRRTPLTVGGRTLQALSPEDRALLLLTHGSKHGWARLSWVCDIAALFHRDIEWETVLTRAEGYGWKTAVLFGLSVTAELAKVEIPEKVKEEVQNCRRATIGTSIASRLFQYDPTGESLDLEPWTVVFFLNDTLRGSFKELIDVLFAPRKVDVKFFPLPPKLYPLYYLIRPFKLIPKLLKKLKR</sequence>
<dbReference type="InterPro" id="IPR039498">
    <property type="entry name" value="NTP_transf_5"/>
</dbReference>
<organism evidence="1 2">
    <name type="scientific">Halogeometricum salsisoli</name>
    <dbReference type="NCBI Taxonomy" id="2950536"/>
    <lineage>
        <taxon>Archaea</taxon>
        <taxon>Methanobacteriati</taxon>
        <taxon>Methanobacteriota</taxon>
        <taxon>Stenosarchaea group</taxon>
        <taxon>Halobacteria</taxon>
        <taxon>Halobacteriales</taxon>
        <taxon>Haloferacaceae</taxon>
        <taxon>Halogeometricum</taxon>
    </lineage>
</organism>
<reference evidence="1 2" key="1">
    <citation type="submission" date="2022-06" db="EMBL/GenBank/DDBJ databases">
        <title>Halogeometricum sp. a new haloarchaeum isolate from saline soil.</title>
        <authorList>
            <person name="Strakova D."/>
            <person name="Galisteo C."/>
            <person name="Sanchez-Porro C."/>
            <person name="Ventosa A."/>
        </authorList>
    </citation>
    <scope>NUCLEOTIDE SEQUENCE [LARGE SCALE GENOMIC DNA]</scope>
    <source>
        <strain evidence="1 2">S1BR25-6</strain>
    </source>
</reference>
<evidence type="ECO:0000313" key="2">
    <source>
        <dbReference type="Proteomes" id="UP001257060"/>
    </source>
</evidence>
<comment type="caution">
    <text evidence="1">The sequence shown here is derived from an EMBL/GenBank/DDBJ whole genome shotgun (WGS) entry which is preliminary data.</text>
</comment>
<keyword evidence="2" id="KW-1185">Reference proteome</keyword>